<dbReference type="EMBL" id="CP142731">
    <property type="protein sequence ID" value="WUR03824.1"/>
    <property type="molecule type" value="Genomic_DNA"/>
</dbReference>
<evidence type="ECO:0000259" key="2">
    <source>
        <dbReference type="PROSITE" id="PS51294"/>
    </source>
</evidence>
<sequence length="191" mass="22722">MDTPKENENIIELHIKPETMTDEELEGIYAYADKRKRITWTQEELETLKKGIKKFGKGKWKEILEFYKDDFRPERRMKDLCDKYRCVENGPTGAKHPHKFFWEVDNESNPICVNGEKVLYKCKHPHQAARYCAFSKSFKENVNIIIRIAYEENEKLWIHIYVARYNNGSAKRKSINVRKLAGQSPYRRDGM</sequence>
<keyword evidence="3" id="KW-0238">DNA-binding</keyword>
<reference evidence="3" key="1">
    <citation type="journal article" date="2024" name="BMC Genomics">
        <title>Functional annotation of a divergent genome using sequence and structure-based similarity.</title>
        <authorList>
            <person name="Svedberg D."/>
            <person name="Winiger R.R."/>
            <person name="Berg A."/>
            <person name="Sharma H."/>
            <person name="Tellgren-Roth C."/>
            <person name="Debrunner-Vossbrinck B.A."/>
            <person name="Vossbrinck C.R."/>
            <person name="Barandun J."/>
        </authorList>
    </citation>
    <scope>NUCLEOTIDE SEQUENCE</scope>
    <source>
        <strain evidence="3">Illinois isolate</strain>
    </source>
</reference>
<feature type="domain" description="HTH myb-type" evidence="2">
    <location>
        <begin position="32"/>
        <end position="68"/>
    </location>
</feature>
<dbReference type="KEGG" id="vnx:VNE69_06143"/>
<protein>
    <submittedName>
        <fullName evidence="3">Myb-like DNA-binding domain-containing protein</fullName>
    </submittedName>
</protein>
<accession>A0AAX4JCZ8</accession>
<dbReference type="GO" id="GO:0003677">
    <property type="term" value="F:DNA binding"/>
    <property type="evidence" value="ECO:0007669"/>
    <property type="project" value="UniProtKB-KW"/>
</dbReference>
<dbReference type="AlphaFoldDB" id="A0AAX4JCZ8"/>
<gene>
    <name evidence="3" type="ORF">VNE69_06143</name>
</gene>
<dbReference type="GeneID" id="90541640"/>
<dbReference type="SMART" id="SM00717">
    <property type="entry name" value="SANT"/>
    <property type="match status" value="1"/>
</dbReference>
<feature type="domain" description="Myb-like" evidence="1">
    <location>
        <begin position="32"/>
        <end position="88"/>
    </location>
</feature>
<organism evidence="3 4">
    <name type="scientific">Vairimorpha necatrix</name>
    <dbReference type="NCBI Taxonomy" id="6039"/>
    <lineage>
        <taxon>Eukaryota</taxon>
        <taxon>Fungi</taxon>
        <taxon>Fungi incertae sedis</taxon>
        <taxon>Microsporidia</taxon>
        <taxon>Nosematidae</taxon>
        <taxon>Vairimorpha</taxon>
    </lineage>
</organism>
<dbReference type="InterPro" id="IPR017930">
    <property type="entry name" value="Myb_dom"/>
</dbReference>
<dbReference type="PROSITE" id="PS50090">
    <property type="entry name" value="MYB_LIKE"/>
    <property type="match status" value="1"/>
</dbReference>
<evidence type="ECO:0000259" key="1">
    <source>
        <dbReference type="PROSITE" id="PS50090"/>
    </source>
</evidence>
<evidence type="ECO:0000313" key="3">
    <source>
        <dbReference type="EMBL" id="WUR03824.1"/>
    </source>
</evidence>
<dbReference type="PANTHER" id="PTHR46993">
    <property type="entry name" value="MYB TRANSCRIPTION FACTOR"/>
    <property type="match status" value="1"/>
</dbReference>
<dbReference type="RefSeq" id="XP_065329969.1">
    <property type="nucleotide sequence ID" value="XM_065473897.1"/>
</dbReference>
<proteinExistence type="predicted"/>
<dbReference type="InterPro" id="IPR009057">
    <property type="entry name" value="Homeodomain-like_sf"/>
</dbReference>
<dbReference type="PROSITE" id="PS51294">
    <property type="entry name" value="HTH_MYB"/>
    <property type="match status" value="1"/>
</dbReference>
<dbReference type="Pfam" id="PF00249">
    <property type="entry name" value="Myb_DNA-binding"/>
    <property type="match status" value="1"/>
</dbReference>
<dbReference type="InterPro" id="IPR001005">
    <property type="entry name" value="SANT/Myb"/>
</dbReference>
<dbReference type="Proteomes" id="UP001334084">
    <property type="component" value="Chromosome 6"/>
</dbReference>
<keyword evidence="4" id="KW-1185">Reference proteome</keyword>
<dbReference type="SUPFAM" id="SSF46689">
    <property type="entry name" value="Homeodomain-like"/>
    <property type="match status" value="1"/>
</dbReference>
<dbReference type="PANTHER" id="PTHR46993:SF6">
    <property type="entry name" value="MYB TRANSCRIPTION FACTOR"/>
    <property type="match status" value="1"/>
</dbReference>
<name>A0AAX4JCZ8_9MICR</name>
<dbReference type="Gene3D" id="1.10.10.60">
    <property type="entry name" value="Homeodomain-like"/>
    <property type="match status" value="1"/>
</dbReference>
<evidence type="ECO:0000313" key="4">
    <source>
        <dbReference type="Proteomes" id="UP001334084"/>
    </source>
</evidence>